<keyword evidence="4 5" id="KW-0472">Membrane</keyword>
<reference evidence="6" key="1">
    <citation type="journal article" date="2014" name="Int. J. Syst. Evol. Microbiol.">
        <title>Complete genome sequence of Corynebacterium casei LMG S-19264T (=DSM 44701T), isolated from a smear-ripened cheese.</title>
        <authorList>
            <consortium name="US DOE Joint Genome Institute (JGI-PGF)"/>
            <person name="Walter F."/>
            <person name="Albersmeier A."/>
            <person name="Kalinowski J."/>
            <person name="Ruckert C."/>
        </authorList>
    </citation>
    <scope>NUCLEOTIDE SEQUENCE</scope>
    <source>
        <strain evidence="6">KCTC 42590</strain>
    </source>
</reference>
<keyword evidence="7" id="KW-1185">Reference proteome</keyword>
<comment type="caution">
    <text evidence="6">The sequence shown here is derived from an EMBL/GenBank/DDBJ whole genome shotgun (WGS) entry which is preliminary data.</text>
</comment>
<comment type="subcellular location">
    <subcellularLocation>
        <location evidence="1">Membrane</location>
        <topology evidence="1">Multi-pass membrane protein</topology>
    </subcellularLocation>
</comment>
<evidence type="ECO:0000256" key="3">
    <source>
        <dbReference type="ARBA" id="ARBA00022989"/>
    </source>
</evidence>
<keyword evidence="2 5" id="KW-0812">Transmembrane</keyword>
<proteinExistence type="predicted"/>
<evidence type="ECO:0000313" key="6">
    <source>
        <dbReference type="EMBL" id="GHF14900.1"/>
    </source>
</evidence>
<dbReference type="EMBL" id="BNCI01000001">
    <property type="protein sequence ID" value="GHF14900.1"/>
    <property type="molecule type" value="Genomic_DNA"/>
</dbReference>
<feature type="transmembrane region" description="Helical" evidence="5">
    <location>
        <begin position="21"/>
        <end position="44"/>
    </location>
</feature>
<feature type="transmembrane region" description="Helical" evidence="5">
    <location>
        <begin position="59"/>
        <end position="84"/>
    </location>
</feature>
<organism evidence="6 7">
    <name type="scientific">Kordiimonas sediminis</name>
    <dbReference type="NCBI Taxonomy" id="1735581"/>
    <lineage>
        <taxon>Bacteria</taxon>
        <taxon>Pseudomonadati</taxon>
        <taxon>Pseudomonadota</taxon>
        <taxon>Alphaproteobacteria</taxon>
        <taxon>Kordiimonadales</taxon>
        <taxon>Kordiimonadaceae</taxon>
        <taxon>Kordiimonas</taxon>
    </lineage>
</organism>
<evidence type="ECO:0000256" key="5">
    <source>
        <dbReference type="SAM" id="Phobius"/>
    </source>
</evidence>
<dbReference type="AlphaFoldDB" id="A0A919AM94"/>
<dbReference type="Proteomes" id="UP000630923">
    <property type="component" value="Unassembled WGS sequence"/>
</dbReference>
<feature type="transmembrane region" description="Helical" evidence="5">
    <location>
        <begin position="185"/>
        <end position="208"/>
    </location>
</feature>
<dbReference type="Pfam" id="PF07264">
    <property type="entry name" value="EI24"/>
    <property type="match status" value="1"/>
</dbReference>
<evidence type="ECO:0000256" key="4">
    <source>
        <dbReference type="ARBA" id="ARBA00023136"/>
    </source>
</evidence>
<dbReference type="InterPro" id="IPR059112">
    <property type="entry name" value="CysZ/EI24"/>
</dbReference>
<keyword evidence="3 5" id="KW-1133">Transmembrane helix</keyword>
<dbReference type="RefSeq" id="WP_191250087.1">
    <property type="nucleotide sequence ID" value="NZ_BNCI01000001.1"/>
</dbReference>
<reference evidence="6" key="2">
    <citation type="submission" date="2020-09" db="EMBL/GenBank/DDBJ databases">
        <authorList>
            <person name="Sun Q."/>
            <person name="Kim S."/>
        </authorList>
    </citation>
    <scope>NUCLEOTIDE SEQUENCE</scope>
    <source>
        <strain evidence="6">KCTC 42590</strain>
    </source>
</reference>
<sequence>MIATALNRTWQQLLHPKFRSVFLTSLAAAGLSLVLLISLTVAYWPEEYTSGYEWIDNAGFFLVGSLATYILFPAISTTVMSMIADQIADAVEDEYYPHRRADRKIPITDVVLSSAKLMLVVIVCNLIALVPYIFLFFLTGGIGTLALFIALNGYLMGREYWELVAMRHMPMQDVRRGRKKYKEKVFTGGALIAGLFLIPFVNLLAPIIGASVMTHIFHHLADDA</sequence>
<name>A0A919AM94_9PROT</name>
<evidence type="ECO:0000313" key="7">
    <source>
        <dbReference type="Proteomes" id="UP000630923"/>
    </source>
</evidence>
<protein>
    <submittedName>
        <fullName evidence="6">Membrane protein</fullName>
    </submittedName>
</protein>
<feature type="transmembrane region" description="Helical" evidence="5">
    <location>
        <begin position="105"/>
        <end position="128"/>
    </location>
</feature>
<feature type="transmembrane region" description="Helical" evidence="5">
    <location>
        <begin position="134"/>
        <end position="157"/>
    </location>
</feature>
<evidence type="ECO:0000256" key="2">
    <source>
        <dbReference type="ARBA" id="ARBA00022692"/>
    </source>
</evidence>
<gene>
    <name evidence="6" type="ORF">GCM10017044_06280</name>
</gene>
<evidence type="ECO:0000256" key="1">
    <source>
        <dbReference type="ARBA" id="ARBA00004141"/>
    </source>
</evidence>
<accession>A0A919AM94</accession>